<dbReference type="EMBL" id="BMJC01000003">
    <property type="protein sequence ID" value="GGB07674.1"/>
    <property type="molecule type" value="Genomic_DNA"/>
</dbReference>
<accession>A0A8J2UFA3</accession>
<keyword evidence="2 8" id="KW-0812">Transmembrane</keyword>
<feature type="transmembrane region" description="Helical" evidence="8">
    <location>
        <begin position="421"/>
        <end position="442"/>
    </location>
</feature>
<keyword evidence="10" id="KW-1185">Reference proteome</keyword>
<feature type="transmembrane region" description="Helical" evidence="8">
    <location>
        <begin position="20"/>
        <end position="38"/>
    </location>
</feature>
<evidence type="ECO:0000256" key="2">
    <source>
        <dbReference type="ARBA" id="ARBA00022692"/>
    </source>
</evidence>
<dbReference type="NCBIfam" id="NF037961">
    <property type="entry name" value="RodA_shape"/>
    <property type="match status" value="1"/>
</dbReference>
<feature type="transmembrane region" description="Helical" evidence="8">
    <location>
        <begin position="355"/>
        <end position="376"/>
    </location>
</feature>
<evidence type="ECO:0000256" key="3">
    <source>
        <dbReference type="ARBA" id="ARBA00022960"/>
    </source>
</evidence>
<dbReference type="GO" id="GO:0015648">
    <property type="term" value="F:lipid-linked peptidoglycan transporter activity"/>
    <property type="evidence" value="ECO:0007669"/>
    <property type="project" value="TreeGrafter"/>
</dbReference>
<reference evidence="9" key="2">
    <citation type="submission" date="2020-09" db="EMBL/GenBank/DDBJ databases">
        <authorList>
            <person name="Sun Q."/>
            <person name="Zhou Y."/>
        </authorList>
    </citation>
    <scope>NUCLEOTIDE SEQUENCE</scope>
    <source>
        <strain evidence="9">CGMCC 1.15448</strain>
    </source>
</reference>
<feature type="transmembrane region" description="Helical" evidence="8">
    <location>
        <begin position="86"/>
        <end position="105"/>
    </location>
</feature>
<evidence type="ECO:0000313" key="10">
    <source>
        <dbReference type="Proteomes" id="UP000607559"/>
    </source>
</evidence>
<feature type="transmembrane region" description="Helical" evidence="8">
    <location>
        <begin position="241"/>
        <end position="263"/>
    </location>
</feature>
<keyword evidence="4 8" id="KW-1133">Transmembrane helix</keyword>
<dbReference type="InterPro" id="IPR018365">
    <property type="entry name" value="Cell_cycle_FtsW-rel_CS"/>
</dbReference>
<feature type="transmembrane region" description="Helical" evidence="8">
    <location>
        <begin position="215"/>
        <end position="234"/>
    </location>
</feature>
<evidence type="ECO:0000256" key="7">
    <source>
        <dbReference type="ARBA" id="ARBA00033270"/>
    </source>
</evidence>
<evidence type="ECO:0000313" key="9">
    <source>
        <dbReference type="EMBL" id="GGB07674.1"/>
    </source>
</evidence>
<feature type="transmembrane region" description="Helical" evidence="8">
    <location>
        <begin position="388"/>
        <end position="415"/>
    </location>
</feature>
<feature type="transmembrane region" description="Helical" evidence="8">
    <location>
        <begin position="59"/>
        <end position="80"/>
    </location>
</feature>
<dbReference type="AlphaFoldDB" id="A0A8J2UFA3"/>
<dbReference type="RefSeq" id="WP_229688955.1">
    <property type="nucleotide sequence ID" value="NZ_BMJC01000003.1"/>
</dbReference>
<proteinExistence type="predicted"/>
<dbReference type="InterPro" id="IPR001182">
    <property type="entry name" value="FtsW/RodA"/>
</dbReference>
<organism evidence="9 10">
    <name type="scientific">Puia dinghuensis</name>
    <dbReference type="NCBI Taxonomy" id="1792502"/>
    <lineage>
        <taxon>Bacteria</taxon>
        <taxon>Pseudomonadati</taxon>
        <taxon>Bacteroidota</taxon>
        <taxon>Chitinophagia</taxon>
        <taxon>Chitinophagales</taxon>
        <taxon>Chitinophagaceae</taxon>
        <taxon>Puia</taxon>
    </lineage>
</organism>
<evidence type="ECO:0000256" key="6">
    <source>
        <dbReference type="ARBA" id="ARBA00032370"/>
    </source>
</evidence>
<reference evidence="9" key="1">
    <citation type="journal article" date="2014" name="Int. J. Syst. Evol. Microbiol.">
        <title>Complete genome sequence of Corynebacterium casei LMG S-19264T (=DSM 44701T), isolated from a smear-ripened cheese.</title>
        <authorList>
            <consortium name="US DOE Joint Genome Institute (JGI-PGF)"/>
            <person name="Walter F."/>
            <person name="Albersmeier A."/>
            <person name="Kalinowski J."/>
            <person name="Ruckert C."/>
        </authorList>
    </citation>
    <scope>NUCLEOTIDE SEQUENCE</scope>
    <source>
        <strain evidence="9">CGMCC 1.15448</strain>
    </source>
</reference>
<evidence type="ECO:0000256" key="4">
    <source>
        <dbReference type="ARBA" id="ARBA00022989"/>
    </source>
</evidence>
<dbReference type="Proteomes" id="UP000607559">
    <property type="component" value="Unassembled WGS sequence"/>
</dbReference>
<dbReference type="GO" id="GO:0008360">
    <property type="term" value="P:regulation of cell shape"/>
    <property type="evidence" value="ECO:0007669"/>
    <property type="project" value="UniProtKB-KW"/>
</dbReference>
<evidence type="ECO:0000256" key="8">
    <source>
        <dbReference type="SAM" id="Phobius"/>
    </source>
</evidence>
<dbReference type="PROSITE" id="PS00428">
    <property type="entry name" value="FTSW_RODA_SPOVE"/>
    <property type="match status" value="1"/>
</dbReference>
<keyword evidence="3" id="KW-0133">Cell shape</keyword>
<comment type="caution">
    <text evidence="9">The sequence shown here is derived from an EMBL/GenBank/DDBJ whole genome shotgun (WGS) entry which is preliminary data.</text>
</comment>
<dbReference type="Pfam" id="PF01098">
    <property type="entry name" value="FTSW_RODA_SPOVE"/>
    <property type="match status" value="1"/>
</dbReference>
<gene>
    <name evidence="9" type="primary">rodA</name>
    <name evidence="9" type="ORF">GCM10011511_33990</name>
</gene>
<keyword evidence="5 8" id="KW-0472">Membrane</keyword>
<evidence type="ECO:0000256" key="1">
    <source>
        <dbReference type="ARBA" id="ARBA00004141"/>
    </source>
</evidence>
<name>A0A8J2UFA3_9BACT</name>
<protein>
    <recommendedName>
        <fullName evidence="7">Cell wall polymerase</fullName>
    </recommendedName>
    <alternativeName>
        <fullName evidence="6">Peptidoglycan polymerase</fullName>
    </alternativeName>
</protein>
<dbReference type="GO" id="GO:0005886">
    <property type="term" value="C:plasma membrane"/>
    <property type="evidence" value="ECO:0007669"/>
    <property type="project" value="TreeGrafter"/>
</dbReference>
<dbReference type="GO" id="GO:0032153">
    <property type="term" value="C:cell division site"/>
    <property type="evidence" value="ECO:0007669"/>
    <property type="project" value="TreeGrafter"/>
</dbReference>
<comment type="subcellular location">
    <subcellularLocation>
        <location evidence="1">Membrane</location>
        <topology evidence="1">Multi-pass membrane protein</topology>
    </subcellularLocation>
</comment>
<dbReference type="PANTHER" id="PTHR30474:SF1">
    <property type="entry name" value="PEPTIDOGLYCAN GLYCOSYLTRANSFERASE MRDB"/>
    <property type="match status" value="1"/>
</dbReference>
<evidence type="ECO:0000256" key="5">
    <source>
        <dbReference type="ARBA" id="ARBA00023136"/>
    </source>
</evidence>
<sequence>MALNQRNPTISKGVDWSLVWIWFTLCAIGITSIFAASYHDGDNVAQGFISLKTDYSRQLLFFILSGILGIFILLTDSKFFTATANLGYALGIFLLLLVFPFHSRVKGTESIIRFGNAFQIQPADICKLFVNLALAKYLSRVETNFTKPRSQLIATVIALVPAMFSIMQHEMGLSLVYFSFFLVMFREGLPPSVLIIGFSFAVLVVATLLVEPNTLALTLTGIALAAIFFLRKAIKRNRSILFLIAGIWFICVGVQRFVVPFAFDHVFQPYQVKRIYDAIGKDYVPKDQAAEAALENEQRKSTHKGNDNYNVKQSKIAIGSGGVIGKGLLKGTQTRYDFVPEQKTDFIFCTIGEGFGFIGSVLFLGIYIVLLMRIVTIAERQRSVFSRCYAYGVASVLFFHIIINICMTIGLAPVIGITLPFISYGGTSLITFSIMLFILVRLDADRQMVLR</sequence>
<dbReference type="PANTHER" id="PTHR30474">
    <property type="entry name" value="CELL CYCLE PROTEIN"/>
    <property type="match status" value="1"/>
</dbReference>
<feature type="transmembrane region" description="Helical" evidence="8">
    <location>
        <begin position="188"/>
        <end position="209"/>
    </location>
</feature>
<dbReference type="GO" id="GO:0051301">
    <property type="term" value="P:cell division"/>
    <property type="evidence" value="ECO:0007669"/>
    <property type="project" value="InterPro"/>
</dbReference>